<dbReference type="Pfam" id="PF02817">
    <property type="entry name" value="E3_binding"/>
    <property type="match status" value="1"/>
</dbReference>
<protein>
    <submittedName>
        <fullName evidence="4">E3 binding domain protein</fullName>
    </submittedName>
    <submittedName>
        <fullName evidence="5">E3 binding domain-containing protein</fullName>
    </submittedName>
</protein>
<dbReference type="Proteomes" id="UP000006655">
    <property type="component" value="Chromosome"/>
</dbReference>
<dbReference type="Gene3D" id="4.10.320.10">
    <property type="entry name" value="E3-binding domain"/>
    <property type="match status" value="1"/>
</dbReference>
<evidence type="ECO:0000256" key="1">
    <source>
        <dbReference type="ARBA" id="ARBA00007317"/>
    </source>
</evidence>
<organism evidence="5 7">
    <name type="scientific">Meiothermus ruber (strain ATCC 35948 / DSM 1279 / VKM B-1258 / 21)</name>
    <name type="common">Thermus ruber</name>
    <dbReference type="NCBI Taxonomy" id="504728"/>
    <lineage>
        <taxon>Bacteria</taxon>
        <taxon>Thermotogati</taxon>
        <taxon>Deinococcota</taxon>
        <taxon>Deinococci</taxon>
        <taxon>Thermales</taxon>
        <taxon>Thermaceae</taxon>
        <taxon>Meiothermus</taxon>
    </lineage>
</organism>
<dbReference type="GO" id="GO:0016746">
    <property type="term" value="F:acyltransferase activity"/>
    <property type="evidence" value="ECO:0007669"/>
    <property type="project" value="InterPro"/>
</dbReference>
<reference evidence="5" key="2">
    <citation type="submission" date="2013-04" db="EMBL/GenBank/DDBJ databases">
        <title>Non-Hybrid, Finished Microbial Genome Assemblies from Long-Read SMRT Sequencing Data.</title>
        <authorList>
            <person name="Klammer A."/>
            <person name="Drake J."/>
            <person name="Heiner C."/>
            <person name="Clum A."/>
            <person name="Copeland A."/>
            <person name="Huddleston J."/>
            <person name="Eichler E."/>
            <person name="Turner S.W."/>
        </authorList>
    </citation>
    <scope>NUCLEOTIDE SEQUENCE</scope>
    <source>
        <strain evidence="5">DSM 1279</strain>
    </source>
</reference>
<reference evidence="4 6" key="1">
    <citation type="journal article" date="2010" name="Stand. Genomic Sci.">
        <title>Complete genome sequence of Meiothermus ruber type strain (21).</title>
        <authorList>
            <person name="Tindall B.J."/>
            <person name="Sikorski J."/>
            <person name="Lucas S."/>
            <person name="Goltsman E."/>
            <person name="Copeland A."/>
            <person name="Glavina Del Rio T."/>
            <person name="Nolan M."/>
            <person name="Tice H."/>
            <person name="Cheng J.F."/>
            <person name="Han C."/>
            <person name="Pitluck S."/>
            <person name="Liolios K."/>
            <person name="Ivanova N."/>
            <person name="Mavromatis K."/>
            <person name="Ovchinnikova G."/>
            <person name="Pati A."/>
            <person name="Fahnrich R."/>
            <person name="Goodwin L."/>
            <person name="Chen A."/>
            <person name="Palaniappan K."/>
            <person name="Land M."/>
            <person name="Hauser L."/>
            <person name="Chang Y.J."/>
            <person name="Jeffries C.D."/>
            <person name="Rohde M."/>
            <person name="Goker M."/>
            <person name="Woyke T."/>
            <person name="Bristow J."/>
            <person name="Eisen J.A."/>
            <person name="Markowitz V."/>
            <person name="Hugenholtz P."/>
            <person name="Kyrpides N.C."/>
            <person name="Klenk H.P."/>
            <person name="Lapidus A."/>
        </authorList>
    </citation>
    <scope>NUCLEOTIDE SEQUENCE [LARGE SCALE GENOMIC DNA]</scope>
    <source>
        <strain evidence="6">ATCC 35948 / DSM 1279 / VKM B-1258 / 21</strain>
        <strain evidence="4">DSM 1279</strain>
    </source>
</reference>
<evidence type="ECO:0000313" key="5">
    <source>
        <dbReference type="EMBL" id="AGK03343.1"/>
    </source>
</evidence>
<dbReference type="RefSeq" id="WP_013012408.1">
    <property type="nucleotide sequence ID" value="NC_013946.1"/>
</dbReference>
<evidence type="ECO:0000256" key="2">
    <source>
        <dbReference type="SAM" id="MobiDB-lite"/>
    </source>
</evidence>
<accession>D3PKK8</accession>
<dbReference type="STRING" id="504728.K649_00145"/>
<gene>
    <name evidence="4" type="ordered locus">Mrub_0108</name>
    <name evidence="5" type="ORF">K649_00145</name>
</gene>
<dbReference type="OrthoDB" id="9804723at2"/>
<dbReference type="PATRIC" id="fig|504728.9.peg.31"/>
<feature type="compositionally biased region" description="Low complexity" evidence="2">
    <location>
        <begin position="170"/>
        <end position="180"/>
    </location>
</feature>
<dbReference type="EMBL" id="CP005385">
    <property type="protein sequence ID" value="AGK03343.1"/>
    <property type="molecule type" value="Genomic_DNA"/>
</dbReference>
<name>D3PKK8_MEIRD</name>
<sequence length="434" mass="45544">MSEVKITPLARRLAEENSIDWRQIKGTGPDGTVVERDILAFLAKVMAGEVNLPPTPEEVAPPTGAIPDMAQAQAVLQKEGVQLDDLVPSSPSAPPPPESALPTLEDIEFDLDLEPAPPPPVPPASAAFEEAPTLAPEPEIVPNFEEPEPLTSTGPLSTLQWEEPEPLSPLPEVNPELASLPPLPSEPDLEPPSSANKLIWETQEVLTAPEVPAPAPEPLAPGMSFTNTPEAPSAEPAVPPAPEHQAPVEAAAAPLTPPAASIPTPFANTGLGVGPAPSTQMLRVQAWQRLVAIGPAQEAAQTLSEAWRMEVGLDALLYRAADKALSDTQTPLRPTKGHLEGNELKSLRVAPAQSLRGTLDSLRMASDPAEGLVVLSLANSAFDQVIFPGLSTLTLGRASGGHALLTLSGDMSSELAGQLLARVAYYLERPILLA</sequence>
<dbReference type="InterPro" id="IPR036625">
    <property type="entry name" value="E3-bd_dom_sf"/>
</dbReference>
<dbReference type="KEGG" id="mre:K649_00145"/>
<dbReference type="SUPFAM" id="SSF47005">
    <property type="entry name" value="Peripheral subunit-binding domain of 2-oxo acid dehydrogenase complex"/>
    <property type="match status" value="1"/>
</dbReference>
<evidence type="ECO:0000259" key="3">
    <source>
        <dbReference type="PROSITE" id="PS51826"/>
    </source>
</evidence>
<dbReference type="InterPro" id="IPR004167">
    <property type="entry name" value="PSBD"/>
</dbReference>
<evidence type="ECO:0000313" key="6">
    <source>
        <dbReference type="Proteomes" id="UP000006655"/>
    </source>
</evidence>
<dbReference type="KEGG" id="mrb:Mrub_0108"/>
<dbReference type="EMBL" id="CP001743">
    <property type="protein sequence ID" value="ADD26889.1"/>
    <property type="molecule type" value="Genomic_DNA"/>
</dbReference>
<evidence type="ECO:0000313" key="4">
    <source>
        <dbReference type="EMBL" id="ADD26889.1"/>
    </source>
</evidence>
<dbReference type="AlphaFoldDB" id="D3PKK8"/>
<keyword evidence="6" id="KW-1185">Reference proteome</keyword>
<reference evidence="5 7" key="3">
    <citation type="submission" date="2013-04" db="EMBL/GenBank/DDBJ databases">
        <authorList>
            <person name="Chin J."/>
            <person name="Alexander D.H."/>
            <person name="Marks P."/>
            <person name="Korlach J."/>
            <person name="Clum A."/>
            <person name="Copeland A."/>
        </authorList>
    </citation>
    <scope>NUCLEOTIDE SEQUENCE [LARGE SCALE GENOMIC DNA]</scope>
    <source>
        <strain evidence="7">ATCC 35948 / DSM 1279 / VKM B-1258 / 21</strain>
        <strain evidence="5">DSM 1279</strain>
    </source>
</reference>
<proteinExistence type="inferred from homology"/>
<dbReference type="PROSITE" id="PS51826">
    <property type="entry name" value="PSBD"/>
    <property type="match status" value="1"/>
</dbReference>
<feature type="region of interest" description="Disordered" evidence="2">
    <location>
        <begin position="211"/>
        <end position="247"/>
    </location>
</feature>
<feature type="region of interest" description="Disordered" evidence="2">
    <location>
        <begin position="139"/>
        <end position="194"/>
    </location>
</feature>
<comment type="similarity">
    <text evidence="1">Belongs to the 2-oxoacid dehydrogenase family.</text>
</comment>
<evidence type="ECO:0000313" key="7">
    <source>
        <dbReference type="Proteomes" id="UP000013026"/>
    </source>
</evidence>
<feature type="domain" description="Peripheral subunit-binding (PSBD)" evidence="3">
    <location>
        <begin position="5"/>
        <end position="42"/>
    </location>
</feature>
<dbReference type="Proteomes" id="UP000013026">
    <property type="component" value="Chromosome"/>
</dbReference>
<dbReference type="eggNOG" id="COG0508">
    <property type="taxonomic scope" value="Bacteria"/>
</dbReference>
<feature type="compositionally biased region" description="Polar residues" evidence="2">
    <location>
        <begin position="150"/>
        <end position="160"/>
    </location>
</feature>